<name>A0AA86P0H5_9EUKA</name>
<dbReference type="EMBL" id="CATOUU010000531">
    <property type="protein sequence ID" value="CAI9932984.1"/>
    <property type="molecule type" value="Genomic_DNA"/>
</dbReference>
<evidence type="ECO:0000313" key="9">
    <source>
        <dbReference type="Proteomes" id="UP001642409"/>
    </source>
</evidence>
<dbReference type="EMBL" id="CAXDID020000004">
    <property type="protein sequence ID" value="CAL5973039.1"/>
    <property type="molecule type" value="Genomic_DNA"/>
</dbReference>
<evidence type="ECO:0000313" key="6">
    <source>
        <dbReference type="EMBL" id="CAL5973039.1"/>
    </source>
</evidence>
<dbReference type="EMBL" id="CAXDID020000004">
    <property type="protein sequence ID" value="CAL5973037.1"/>
    <property type="molecule type" value="Genomic_DNA"/>
</dbReference>
<comment type="caution">
    <text evidence="1">The sequence shown here is derived from an EMBL/GenBank/DDBJ whole genome shotgun (WGS) entry which is preliminary data.</text>
</comment>
<dbReference type="Proteomes" id="UP001642409">
    <property type="component" value="Unassembled WGS sequence"/>
</dbReference>
<dbReference type="EMBL" id="CAXDID020000004">
    <property type="protein sequence ID" value="CAL5973047.1"/>
    <property type="molecule type" value="Genomic_DNA"/>
</dbReference>
<evidence type="ECO:0000313" key="3">
    <source>
        <dbReference type="EMBL" id="CAI9932985.1"/>
    </source>
</evidence>
<sequence length="102" mass="12552">MQILYYKGYFVILGVIYCRCRFQEYTYLNRNKLIKEFKELWQYSPFQTQKHYALPLIRQFQDSYQPSQKQLQRQLPRSIILVQVLNQLRLSEEAIQSDNPRR</sequence>
<reference evidence="1" key="1">
    <citation type="submission" date="2023-06" db="EMBL/GenBank/DDBJ databases">
        <authorList>
            <person name="Kurt Z."/>
        </authorList>
    </citation>
    <scope>NUCLEOTIDE SEQUENCE</scope>
</reference>
<dbReference type="EMBL" id="CATOUU010000415">
    <property type="protein sequence ID" value="CAI9928725.1"/>
    <property type="molecule type" value="Genomic_DNA"/>
</dbReference>
<evidence type="ECO:0000313" key="7">
    <source>
        <dbReference type="EMBL" id="CAL5973047.1"/>
    </source>
</evidence>
<evidence type="ECO:0000313" key="1">
    <source>
        <dbReference type="EMBL" id="CAI9928725.1"/>
    </source>
</evidence>
<gene>
    <name evidence="1" type="ORF">HINF_LOCUS16370</name>
    <name evidence="2" type="ORF">HINF_LOCUS20629</name>
    <name evidence="3" type="ORF">HINF_LOCUS20630</name>
    <name evidence="4" type="ORF">HINF_LOCUS20634</name>
    <name evidence="5" type="ORF">HINF_LOCUS2175</name>
    <name evidence="6" type="ORF">HINF_LOCUS2176</name>
    <name evidence="7" type="ORF">HINF_LOCUS2180</name>
    <name evidence="8" type="ORF">HINF_LOCUS79189</name>
</gene>
<dbReference type="EMBL" id="CATOUU010000531">
    <property type="protein sequence ID" value="CAI9932989.1"/>
    <property type="molecule type" value="Genomic_DNA"/>
</dbReference>
<evidence type="ECO:0000313" key="4">
    <source>
        <dbReference type="EMBL" id="CAI9932989.1"/>
    </source>
</evidence>
<dbReference type="EMBL" id="CATOUU010000531">
    <property type="protein sequence ID" value="CAI9932985.1"/>
    <property type="molecule type" value="Genomic_DNA"/>
</dbReference>
<dbReference type="EMBL" id="CAXDID020001085">
    <property type="protein sequence ID" value="CAL6116775.1"/>
    <property type="molecule type" value="Genomic_DNA"/>
</dbReference>
<evidence type="ECO:0000313" key="8">
    <source>
        <dbReference type="EMBL" id="CAL6116775.1"/>
    </source>
</evidence>
<organism evidence="1">
    <name type="scientific">Hexamita inflata</name>
    <dbReference type="NCBI Taxonomy" id="28002"/>
    <lineage>
        <taxon>Eukaryota</taxon>
        <taxon>Metamonada</taxon>
        <taxon>Diplomonadida</taxon>
        <taxon>Hexamitidae</taxon>
        <taxon>Hexamitinae</taxon>
        <taxon>Hexamita</taxon>
    </lineage>
</organism>
<reference evidence="5 9" key="2">
    <citation type="submission" date="2024-07" db="EMBL/GenBank/DDBJ databases">
        <authorList>
            <person name="Akdeniz Z."/>
        </authorList>
    </citation>
    <scope>NUCLEOTIDE SEQUENCE [LARGE SCALE GENOMIC DNA]</scope>
</reference>
<protein>
    <submittedName>
        <fullName evidence="5">Hypothetical_protein</fullName>
    </submittedName>
</protein>
<dbReference type="AlphaFoldDB" id="A0AA86P0H5"/>
<accession>A0AA86P0H5</accession>
<proteinExistence type="predicted"/>
<evidence type="ECO:0000313" key="2">
    <source>
        <dbReference type="EMBL" id="CAI9932984.1"/>
    </source>
</evidence>
<evidence type="ECO:0000313" key="5">
    <source>
        <dbReference type="EMBL" id="CAL5973037.1"/>
    </source>
</evidence>
<keyword evidence="9" id="KW-1185">Reference proteome</keyword>